<reference evidence="3" key="2">
    <citation type="submission" date="2023-06" db="EMBL/GenBank/DDBJ databases">
        <authorList>
            <consortium name="Lawrence Berkeley National Laboratory"/>
            <person name="Haridas S."/>
            <person name="Hensen N."/>
            <person name="Bonometti L."/>
            <person name="Westerberg I."/>
            <person name="Brannstrom I.O."/>
            <person name="Guillou S."/>
            <person name="Cros-Aarteil S."/>
            <person name="Calhoun S."/>
            <person name="Kuo A."/>
            <person name="Mondo S."/>
            <person name="Pangilinan J."/>
            <person name="Riley R."/>
            <person name="Labutti K."/>
            <person name="Andreopoulos B."/>
            <person name="Lipzen A."/>
            <person name="Chen C."/>
            <person name="Yanf M."/>
            <person name="Daum C."/>
            <person name="Ng V."/>
            <person name="Clum A."/>
            <person name="Steindorff A."/>
            <person name="Ohm R."/>
            <person name="Martin F."/>
            <person name="Silar P."/>
            <person name="Natvig D."/>
            <person name="Lalanne C."/>
            <person name="Gautier V."/>
            <person name="Ament-Velasquez S.L."/>
            <person name="Kruys A."/>
            <person name="Hutchinson M.I."/>
            <person name="Powell A.J."/>
            <person name="Barry K."/>
            <person name="Miller A.N."/>
            <person name="Grigoriev I.V."/>
            <person name="Debuchy R."/>
            <person name="Gladieux P."/>
            <person name="Thoren M.H."/>
            <person name="Johannesson H."/>
        </authorList>
    </citation>
    <scope>NUCLEOTIDE SEQUENCE</scope>
    <source>
        <strain evidence="3">CBS 958.72</strain>
    </source>
</reference>
<keyword evidence="2" id="KW-1133">Transmembrane helix</keyword>
<comment type="caution">
    <text evidence="3">The sequence shown here is derived from an EMBL/GenBank/DDBJ whole genome shotgun (WGS) entry which is preliminary data.</text>
</comment>
<evidence type="ECO:0000256" key="2">
    <source>
        <dbReference type="SAM" id="Phobius"/>
    </source>
</evidence>
<evidence type="ECO:0000256" key="1">
    <source>
        <dbReference type="SAM" id="MobiDB-lite"/>
    </source>
</evidence>
<dbReference type="EMBL" id="JAULSN010000004">
    <property type="protein sequence ID" value="KAK3374200.1"/>
    <property type="molecule type" value="Genomic_DNA"/>
</dbReference>
<keyword evidence="4" id="KW-1185">Reference proteome</keyword>
<sequence length="198" mass="21548">MQQLPAALGAESSPKQVVVGLEPSTPINEGKARPTVFRLSPAVCRSTASTPRRAWATAGKSVSLDPHSETKKATQRAPASLSAVLRPLARPNDKDVTDPGLCLSGRNPGVLPARSGRWNVALTLLCFHSFSSLHGFAMHKCTPRRKRRHTRGDAGTRARTRTLLDLPRQDLGTLAIFVLCQKGLLITLFYFLSLFPPF</sequence>
<reference evidence="3" key="1">
    <citation type="journal article" date="2023" name="Mol. Phylogenet. Evol.">
        <title>Genome-scale phylogeny and comparative genomics of the fungal order Sordariales.</title>
        <authorList>
            <person name="Hensen N."/>
            <person name="Bonometti L."/>
            <person name="Westerberg I."/>
            <person name="Brannstrom I.O."/>
            <person name="Guillou S."/>
            <person name="Cros-Aarteil S."/>
            <person name="Calhoun S."/>
            <person name="Haridas S."/>
            <person name="Kuo A."/>
            <person name="Mondo S."/>
            <person name="Pangilinan J."/>
            <person name="Riley R."/>
            <person name="LaButti K."/>
            <person name="Andreopoulos B."/>
            <person name="Lipzen A."/>
            <person name="Chen C."/>
            <person name="Yan M."/>
            <person name="Daum C."/>
            <person name="Ng V."/>
            <person name="Clum A."/>
            <person name="Steindorff A."/>
            <person name="Ohm R.A."/>
            <person name="Martin F."/>
            <person name="Silar P."/>
            <person name="Natvig D.O."/>
            <person name="Lalanne C."/>
            <person name="Gautier V."/>
            <person name="Ament-Velasquez S.L."/>
            <person name="Kruys A."/>
            <person name="Hutchinson M.I."/>
            <person name="Powell A.J."/>
            <person name="Barry K."/>
            <person name="Miller A.N."/>
            <person name="Grigoriev I.V."/>
            <person name="Debuchy R."/>
            <person name="Gladieux P."/>
            <person name="Hiltunen Thoren M."/>
            <person name="Johannesson H."/>
        </authorList>
    </citation>
    <scope>NUCLEOTIDE SEQUENCE</scope>
    <source>
        <strain evidence="3">CBS 958.72</strain>
    </source>
</reference>
<dbReference type="AlphaFoldDB" id="A0AAE0KDK1"/>
<accession>A0AAE0KDK1</accession>
<feature type="transmembrane region" description="Helical" evidence="2">
    <location>
        <begin position="171"/>
        <end position="192"/>
    </location>
</feature>
<organism evidence="3 4">
    <name type="scientific">Lasiosphaeria ovina</name>
    <dbReference type="NCBI Taxonomy" id="92902"/>
    <lineage>
        <taxon>Eukaryota</taxon>
        <taxon>Fungi</taxon>
        <taxon>Dikarya</taxon>
        <taxon>Ascomycota</taxon>
        <taxon>Pezizomycotina</taxon>
        <taxon>Sordariomycetes</taxon>
        <taxon>Sordariomycetidae</taxon>
        <taxon>Sordariales</taxon>
        <taxon>Lasiosphaeriaceae</taxon>
        <taxon>Lasiosphaeria</taxon>
    </lineage>
</organism>
<evidence type="ECO:0000313" key="3">
    <source>
        <dbReference type="EMBL" id="KAK3374200.1"/>
    </source>
</evidence>
<name>A0AAE0KDK1_9PEZI</name>
<keyword evidence="2" id="KW-0812">Transmembrane</keyword>
<protein>
    <recommendedName>
        <fullName evidence="5">Transmembrane protein</fullName>
    </recommendedName>
</protein>
<keyword evidence="2" id="KW-0472">Membrane</keyword>
<proteinExistence type="predicted"/>
<dbReference type="Proteomes" id="UP001287356">
    <property type="component" value="Unassembled WGS sequence"/>
</dbReference>
<feature type="region of interest" description="Disordered" evidence="1">
    <location>
        <begin position="55"/>
        <end position="101"/>
    </location>
</feature>
<evidence type="ECO:0000313" key="4">
    <source>
        <dbReference type="Proteomes" id="UP001287356"/>
    </source>
</evidence>
<evidence type="ECO:0008006" key="5">
    <source>
        <dbReference type="Google" id="ProtNLM"/>
    </source>
</evidence>
<gene>
    <name evidence="3" type="ORF">B0T24DRAFT_289623</name>
</gene>